<protein>
    <submittedName>
        <fullName evidence="2">Uncharacterized protein</fullName>
    </submittedName>
</protein>
<evidence type="ECO:0000313" key="3">
    <source>
        <dbReference type="Proteomes" id="UP000519023"/>
    </source>
</evidence>
<keyword evidence="3" id="KW-1185">Reference proteome</keyword>
<keyword evidence="1" id="KW-1133">Transmembrane helix</keyword>
<name>A0A7X9WUE4_9SPHN</name>
<reference evidence="2 3" key="1">
    <citation type="submission" date="2020-04" db="EMBL/GenBank/DDBJ databases">
        <title>Sphingobium sp. AR-3-1 isolated from Arctic soil.</title>
        <authorList>
            <person name="Dahal R.H."/>
            <person name="Chaudhary D.K."/>
        </authorList>
    </citation>
    <scope>NUCLEOTIDE SEQUENCE [LARGE SCALE GENOMIC DNA]</scope>
    <source>
        <strain evidence="2 3">AR-3-1</strain>
    </source>
</reference>
<proteinExistence type="predicted"/>
<keyword evidence="1" id="KW-0812">Transmembrane</keyword>
<gene>
    <name evidence="2" type="ORF">HHL08_08230</name>
</gene>
<evidence type="ECO:0000313" key="2">
    <source>
        <dbReference type="EMBL" id="NML10142.1"/>
    </source>
</evidence>
<accession>A0A7X9WUE4</accession>
<sequence>MILKYRPWRMIVATILVAIIAIVCAMFALDVPEPSRSGRYAALHGVLGQTGIMVFLLGLAAIFAHCAVKLVLLLASGCVAAESDDTGVRLRSAGHPIALTWGDIYRVERKEIGGRNKVPVVVLHHAPKRAVLFGSRRTSTLIPRLLTADDWEFENWLTTVEARIASGS</sequence>
<feature type="transmembrane region" description="Helical" evidence="1">
    <location>
        <begin position="41"/>
        <end position="64"/>
    </location>
</feature>
<dbReference type="Proteomes" id="UP000519023">
    <property type="component" value="Unassembled WGS sequence"/>
</dbReference>
<organism evidence="2 3">
    <name type="scientific">Sphingobium psychrophilum</name>
    <dbReference type="NCBI Taxonomy" id="2728834"/>
    <lineage>
        <taxon>Bacteria</taxon>
        <taxon>Pseudomonadati</taxon>
        <taxon>Pseudomonadota</taxon>
        <taxon>Alphaproteobacteria</taxon>
        <taxon>Sphingomonadales</taxon>
        <taxon>Sphingomonadaceae</taxon>
        <taxon>Sphingobium</taxon>
    </lineage>
</organism>
<comment type="caution">
    <text evidence="2">The sequence shown here is derived from an EMBL/GenBank/DDBJ whole genome shotgun (WGS) entry which is preliminary data.</text>
</comment>
<keyword evidence="1" id="KW-0472">Membrane</keyword>
<dbReference type="EMBL" id="JABBFV010000004">
    <property type="protein sequence ID" value="NML10142.1"/>
    <property type="molecule type" value="Genomic_DNA"/>
</dbReference>
<evidence type="ECO:0000256" key="1">
    <source>
        <dbReference type="SAM" id="Phobius"/>
    </source>
</evidence>
<feature type="transmembrane region" description="Helical" evidence="1">
    <location>
        <begin position="7"/>
        <end position="29"/>
    </location>
</feature>
<dbReference type="AlphaFoldDB" id="A0A7X9WUE4"/>
<dbReference type="RefSeq" id="WP_169572246.1">
    <property type="nucleotide sequence ID" value="NZ_JABBFV010000004.1"/>
</dbReference>